<dbReference type="InterPro" id="IPR036322">
    <property type="entry name" value="WD40_repeat_dom_sf"/>
</dbReference>
<dbReference type="Proteomes" id="UP000242770">
    <property type="component" value="Unassembled WGS sequence"/>
</dbReference>
<dbReference type="EMBL" id="LK056683">
    <property type="protein sequence ID" value="CDU25141.1"/>
    <property type="molecule type" value="Genomic_DNA"/>
</dbReference>
<sequence>MPDAFFQKKRKRTTAAPTASNRAGPSRTKPSSSATRKGRRHANSDSSDDHAVPGGGIDDMDLSHNYDRGVDSDEEADAAETPAEARVRLAKMYLQGLSSSNAAGVANDGDDFFESDDAPTFGLADAAQADRDIIAARLQKDVAEQSGKIHLFLGDRIVSPSTQTDSFSTDSNLLAVRGHRLSVTCAVASSDAKWLFTASKDGSIIRWRLRDGKMICILPKRPTRFDESGHPLPPTSTNKSKTSGAARRRARLSTSSSSSKGKSRHPTYLPILPTQGHTDEVYTLSLSSDNHYLASAGKDRTISIWSLSPHSESFTAHLSGHKDSITSLSFRTHSHELYTASLDRTLKLYDVSQQSYVETLFGHQESVLGLSCLRGEVVVSAGGRDRTCRWWKIRDESQLVFRAGGRSKLREVLEGGRDSDVSIRGGEGEGVEAMEGSVEAVCMVDEHHFVSGGDSGMISLWNLGRKKPIFSVAVAHGFESTMSETEGEMRRPRWVTSLAALAYGDVFVSGSWDGQIRVWAITTSGGAVKSFRPLFSLPAQGVVNSLQIIQPPLNTLSLTTGGAVHTSAVKPAEWKRRSGLHSPSSTKENHEAEMEGEGEGLSRLERTKQNAPPIVIAALGKEHKLGRWVKVDEAKNGTLVIPLKLKRQTEEGKESRGVGRVNGEKKANFRLV</sequence>
<keyword evidence="9" id="KW-1185">Reference proteome</keyword>
<feature type="region of interest" description="Disordered" evidence="6">
    <location>
        <begin position="1"/>
        <end position="82"/>
    </location>
</feature>
<evidence type="ECO:0000256" key="2">
    <source>
        <dbReference type="ARBA" id="ARBA00022574"/>
    </source>
</evidence>
<reference evidence="8" key="2">
    <citation type="submission" date="2014-06" db="EMBL/GenBank/DDBJ databases">
        <authorList>
            <person name="Ju J."/>
            <person name="Zhang J."/>
        </authorList>
    </citation>
    <scope>NUCLEOTIDE SEQUENCE</scope>
    <source>
        <strain evidence="8">SscI8</strain>
    </source>
</reference>
<keyword evidence="2 5" id="KW-0853">WD repeat</keyword>
<evidence type="ECO:0000256" key="4">
    <source>
        <dbReference type="ARBA" id="ARBA00023242"/>
    </source>
</evidence>
<dbReference type="SUPFAM" id="SSF50978">
    <property type="entry name" value="WD40 repeat-like"/>
    <property type="match status" value="1"/>
</dbReference>
<dbReference type="PANTHER" id="PTHR19865">
    <property type="entry name" value="U3 SMALL NUCLEOLAR RNA INTERACTING PROTEIN 2"/>
    <property type="match status" value="1"/>
</dbReference>
<dbReference type="PROSITE" id="PS50294">
    <property type="entry name" value="WD_REPEATS_REGION"/>
    <property type="match status" value="3"/>
</dbReference>
<comment type="subcellular location">
    <subcellularLocation>
        <location evidence="1">Nucleus</location>
    </subcellularLocation>
</comment>
<dbReference type="InterPro" id="IPR039241">
    <property type="entry name" value="Rrp9-like"/>
</dbReference>
<feature type="region of interest" description="Disordered" evidence="6">
    <location>
        <begin position="225"/>
        <end position="270"/>
    </location>
</feature>
<evidence type="ECO:0000313" key="9">
    <source>
        <dbReference type="Proteomes" id="UP000242770"/>
    </source>
</evidence>
<dbReference type="AlphaFoldDB" id="A0A0F7RVU5"/>
<reference evidence="9" key="3">
    <citation type="submission" date="2014-06" db="EMBL/GenBank/DDBJ databases">
        <authorList>
            <person name="Berkman P.J."/>
        </authorList>
    </citation>
    <scope>NUCLEOTIDE SEQUENCE [LARGE SCALE GENOMIC DNA]</scope>
</reference>
<feature type="region of interest" description="Disordered" evidence="6">
    <location>
        <begin position="648"/>
        <end position="672"/>
    </location>
</feature>
<gene>
    <name evidence="7" type="primary">SSCI20770.1</name>
    <name evidence="8" type="ORF">SPSC_04975</name>
</gene>
<dbReference type="Gene3D" id="2.130.10.10">
    <property type="entry name" value="YVTN repeat-like/Quinoprotein amine dehydrogenase"/>
    <property type="match status" value="2"/>
</dbReference>
<dbReference type="PROSITE" id="PS50082">
    <property type="entry name" value="WD_REPEATS_2"/>
    <property type="match status" value="4"/>
</dbReference>
<dbReference type="GO" id="GO:0034511">
    <property type="term" value="F:U3 snoRNA binding"/>
    <property type="evidence" value="ECO:0007669"/>
    <property type="project" value="InterPro"/>
</dbReference>
<dbReference type="PRINTS" id="PR00320">
    <property type="entry name" value="GPROTEINBRPT"/>
</dbReference>
<evidence type="ECO:0000256" key="5">
    <source>
        <dbReference type="PROSITE-ProRule" id="PRU00221"/>
    </source>
</evidence>
<organism evidence="7 9">
    <name type="scientific">Sporisorium scitamineum</name>
    <dbReference type="NCBI Taxonomy" id="49012"/>
    <lineage>
        <taxon>Eukaryota</taxon>
        <taxon>Fungi</taxon>
        <taxon>Dikarya</taxon>
        <taxon>Basidiomycota</taxon>
        <taxon>Ustilaginomycotina</taxon>
        <taxon>Ustilaginomycetes</taxon>
        <taxon>Ustilaginales</taxon>
        <taxon>Ustilaginaceae</taxon>
        <taxon>Sporisorium</taxon>
    </lineage>
</organism>
<dbReference type="PANTHER" id="PTHR19865:SF0">
    <property type="entry name" value="U3 SMALL NUCLEOLAR RNA-INTERACTING PROTEIN 2"/>
    <property type="match status" value="1"/>
</dbReference>
<name>A0A0F7RVU5_9BASI</name>
<evidence type="ECO:0000256" key="3">
    <source>
        <dbReference type="ARBA" id="ARBA00022737"/>
    </source>
</evidence>
<dbReference type="GO" id="GO:0032040">
    <property type="term" value="C:small-subunit processome"/>
    <property type="evidence" value="ECO:0007669"/>
    <property type="project" value="TreeGrafter"/>
</dbReference>
<dbReference type="EMBL" id="CCFA01001053">
    <property type="protein sequence ID" value="CDR99448.1"/>
    <property type="molecule type" value="Genomic_DNA"/>
</dbReference>
<keyword evidence="4" id="KW-0539">Nucleus</keyword>
<feature type="compositionally biased region" description="Polar residues" evidence="6">
    <location>
        <begin position="15"/>
        <end position="35"/>
    </location>
</feature>
<dbReference type="InterPro" id="IPR015943">
    <property type="entry name" value="WD40/YVTN_repeat-like_dom_sf"/>
</dbReference>
<feature type="repeat" description="WD" evidence="5">
    <location>
        <begin position="318"/>
        <end position="359"/>
    </location>
</feature>
<dbReference type="SMART" id="SM00320">
    <property type="entry name" value="WD40"/>
    <property type="match status" value="6"/>
</dbReference>
<evidence type="ECO:0000256" key="1">
    <source>
        <dbReference type="ARBA" id="ARBA00004123"/>
    </source>
</evidence>
<dbReference type="InterPro" id="IPR001680">
    <property type="entry name" value="WD40_rpt"/>
</dbReference>
<evidence type="ECO:0000313" key="8">
    <source>
        <dbReference type="EMBL" id="CDU25141.1"/>
    </source>
</evidence>
<reference evidence="7" key="1">
    <citation type="submission" date="2014-06" db="EMBL/GenBank/DDBJ databases">
        <authorList>
            <person name="Berkman J.Paul."/>
        </authorList>
    </citation>
    <scope>NUCLEOTIDE SEQUENCE [LARGE SCALE GENOMIC DNA]</scope>
</reference>
<feature type="repeat" description="WD" evidence="5">
    <location>
        <begin position="274"/>
        <end position="315"/>
    </location>
</feature>
<feature type="repeat" description="WD" evidence="5">
    <location>
        <begin position="176"/>
        <end position="217"/>
    </location>
</feature>
<feature type="compositionally biased region" description="Basic and acidic residues" evidence="6">
    <location>
        <begin position="61"/>
        <end position="71"/>
    </location>
</feature>
<dbReference type="Pfam" id="PF00400">
    <property type="entry name" value="WD40"/>
    <property type="match status" value="5"/>
</dbReference>
<dbReference type="OrthoDB" id="189968at2759"/>
<dbReference type="InterPro" id="IPR020472">
    <property type="entry name" value="WD40_PAC1"/>
</dbReference>
<accession>A0A0F7RVU5</accession>
<keyword evidence="3" id="KW-0677">Repeat</keyword>
<proteinExistence type="predicted"/>
<feature type="repeat" description="WD" evidence="5">
    <location>
        <begin position="495"/>
        <end position="523"/>
    </location>
</feature>
<evidence type="ECO:0000256" key="6">
    <source>
        <dbReference type="SAM" id="MobiDB-lite"/>
    </source>
</evidence>
<dbReference type="STRING" id="49012.A0A0F7RVU5"/>
<protein>
    <submittedName>
        <fullName evidence="8">Related to RRP9-protein associated with the U3 small nucleolar RNA</fullName>
    </submittedName>
</protein>
<evidence type="ECO:0000313" key="7">
    <source>
        <dbReference type="EMBL" id="CDR99448.1"/>
    </source>
</evidence>
<feature type="region of interest" description="Disordered" evidence="6">
    <location>
        <begin position="569"/>
        <end position="607"/>
    </location>
</feature>